<evidence type="ECO:0000313" key="4">
    <source>
        <dbReference type="Proteomes" id="UP000253817"/>
    </source>
</evidence>
<dbReference type="InterPro" id="IPR045584">
    <property type="entry name" value="Pilin-like"/>
</dbReference>
<protein>
    <submittedName>
        <fullName evidence="3">Pilin</fullName>
    </submittedName>
</protein>
<dbReference type="EMBL" id="PPTT01000003">
    <property type="protein sequence ID" value="RDB71103.1"/>
    <property type="molecule type" value="Genomic_DNA"/>
</dbReference>
<evidence type="ECO:0000313" key="2">
    <source>
        <dbReference type="EMBL" id="RDB71103.1"/>
    </source>
</evidence>
<dbReference type="Pfam" id="PF07963">
    <property type="entry name" value="N_methyl"/>
    <property type="match status" value="1"/>
</dbReference>
<name>A0A3N0J1Z8_9ACTN</name>
<accession>A0A3N0J1Z8</accession>
<keyword evidence="1" id="KW-0472">Membrane</keyword>
<evidence type="ECO:0000313" key="3">
    <source>
        <dbReference type="EMBL" id="RNM43268.1"/>
    </source>
</evidence>
<dbReference type="InterPro" id="IPR012902">
    <property type="entry name" value="N_methyl_site"/>
</dbReference>
<dbReference type="Proteomes" id="UP000270112">
    <property type="component" value="Unassembled WGS sequence"/>
</dbReference>
<keyword evidence="1" id="KW-1133">Transmembrane helix</keyword>
<feature type="transmembrane region" description="Helical" evidence="1">
    <location>
        <begin position="20"/>
        <end position="38"/>
    </location>
</feature>
<reference evidence="5" key="2">
    <citation type="submission" date="2018-05" db="EMBL/GenBank/DDBJ databases">
        <title>Genome Sequencing of selected type strains of the family Eggerthellaceae.</title>
        <authorList>
            <person name="Danylec N."/>
            <person name="Stoll D.A."/>
            <person name="Doetsch A."/>
            <person name="Huch M."/>
        </authorList>
    </citation>
    <scope>NUCLEOTIDE SEQUENCE [LARGE SCALE GENOMIC DNA]</scope>
    <source>
        <strain evidence="5">DSM 16107</strain>
    </source>
</reference>
<sequence>MKEMIKRVREDRGGFTLAELLIVVAIIMVLVAVAIPVFTSAMDSANMAVGRSAGRSIQSEATSAYLTDTTITDKTSEVTFYAKVDKNGNVTDFGKTEIAGATDVTGGLSDDAAKTLGAAIAASADGEAVSVKIKGDKVTG</sequence>
<evidence type="ECO:0000256" key="1">
    <source>
        <dbReference type="SAM" id="Phobius"/>
    </source>
</evidence>
<dbReference type="AlphaFoldDB" id="A0A3N0J1Z8"/>
<gene>
    <name evidence="2" type="ORF">C1876_02390</name>
    <name evidence="3" type="ORF">DMP09_01000</name>
</gene>
<dbReference type="OrthoDB" id="3177641at2"/>
<organism evidence="3 5">
    <name type="scientific">Eggerthella sinensis</name>
    <dbReference type="NCBI Taxonomy" id="242230"/>
    <lineage>
        <taxon>Bacteria</taxon>
        <taxon>Bacillati</taxon>
        <taxon>Actinomycetota</taxon>
        <taxon>Coriobacteriia</taxon>
        <taxon>Eggerthellales</taxon>
        <taxon>Eggerthellaceae</taxon>
        <taxon>Eggerthella</taxon>
    </lineage>
</organism>
<reference evidence="3" key="3">
    <citation type="journal article" date="2019" name="Microbiol. Resour. Announc.">
        <title>Draft Genome Sequences of Type Strains of Gordonibacter faecihominis, Paraeggerthella hongkongensis, Parvibacter caecicola,Slackia equolifaciens, Slackia faecicanis, and Slackia isoflavoniconvertens.</title>
        <authorList>
            <person name="Danylec N."/>
            <person name="Stoll D.A."/>
            <person name="Dotsch A."/>
            <person name="Huch M."/>
        </authorList>
    </citation>
    <scope>NUCLEOTIDE SEQUENCE</scope>
    <source>
        <strain evidence="3">DSM 16107</strain>
    </source>
</reference>
<keyword evidence="1" id="KW-0812">Transmembrane</keyword>
<dbReference type="Gene3D" id="3.30.700.10">
    <property type="entry name" value="Glycoprotein, Type 4 Pilin"/>
    <property type="match status" value="1"/>
</dbReference>
<dbReference type="EMBL" id="QICC01000002">
    <property type="protein sequence ID" value="RNM43268.1"/>
    <property type="molecule type" value="Genomic_DNA"/>
</dbReference>
<comment type="caution">
    <text evidence="3">The sequence shown here is derived from an EMBL/GenBank/DDBJ whole genome shotgun (WGS) entry which is preliminary data.</text>
</comment>
<evidence type="ECO:0000313" key="5">
    <source>
        <dbReference type="Proteomes" id="UP000270112"/>
    </source>
</evidence>
<reference evidence="2 4" key="1">
    <citation type="journal article" date="2018" name="Elife">
        <title>Discovery and characterization of a prevalent human gut bacterial enzyme sufficient for the inactivation of a family of plant toxins.</title>
        <authorList>
            <person name="Koppel N."/>
            <person name="Bisanz J.E."/>
            <person name="Pandelia M.E."/>
            <person name="Turnbaugh P.J."/>
            <person name="Balskus E.P."/>
        </authorList>
    </citation>
    <scope>NUCLEOTIDE SEQUENCE [LARGE SCALE GENOMIC DNA]</scope>
    <source>
        <strain evidence="2 4">DSM 16107</strain>
    </source>
</reference>
<dbReference type="SUPFAM" id="SSF54523">
    <property type="entry name" value="Pili subunits"/>
    <property type="match status" value="1"/>
</dbReference>
<proteinExistence type="predicted"/>
<dbReference type="Proteomes" id="UP000253817">
    <property type="component" value="Unassembled WGS sequence"/>
</dbReference>
<keyword evidence="4" id="KW-1185">Reference proteome</keyword>